<accession>A0A382KQN7</accession>
<organism evidence="2">
    <name type="scientific">marine metagenome</name>
    <dbReference type="NCBI Taxonomy" id="408172"/>
    <lineage>
        <taxon>unclassified sequences</taxon>
        <taxon>metagenomes</taxon>
        <taxon>ecological metagenomes</taxon>
    </lineage>
</organism>
<feature type="transmembrane region" description="Helical" evidence="1">
    <location>
        <begin position="20"/>
        <end position="44"/>
    </location>
</feature>
<protein>
    <submittedName>
        <fullName evidence="2">Uncharacterized protein</fullName>
    </submittedName>
</protein>
<gene>
    <name evidence="2" type="ORF">METZ01_LOCUS278051</name>
</gene>
<proteinExistence type="predicted"/>
<evidence type="ECO:0000313" key="2">
    <source>
        <dbReference type="EMBL" id="SVC25197.1"/>
    </source>
</evidence>
<keyword evidence="1" id="KW-0812">Transmembrane</keyword>
<keyword evidence="1" id="KW-0472">Membrane</keyword>
<keyword evidence="1" id="KW-1133">Transmembrane helix</keyword>
<evidence type="ECO:0000256" key="1">
    <source>
        <dbReference type="SAM" id="Phobius"/>
    </source>
</evidence>
<dbReference type="EMBL" id="UINC01081392">
    <property type="protein sequence ID" value="SVC25197.1"/>
    <property type="molecule type" value="Genomic_DNA"/>
</dbReference>
<dbReference type="AlphaFoldDB" id="A0A382KQN7"/>
<reference evidence="2" key="1">
    <citation type="submission" date="2018-05" db="EMBL/GenBank/DDBJ databases">
        <authorList>
            <person name="Lanie J.A."/>
            <person name="Ng W.-L."/>
            <person name="Kazmierczak K.M."/>
            <person name="Andrzejewski T.M."/>
            <person name="Davidsen T.M."/>
            <person name="Wayne K.J."/>
            <person name="Tettelin H."/>
            <person name="Glass J.I."/>
            <person name="Rusch D."/>
            <person name="Podicherti R."/>
            <person name="Tsui H.-C.T."/>
            <person name="Winkler M.E."/>
        </authorList>
    </citation>
    <scope>NUCLEOTIDE SEQUENCE</scope>
</reference>
<name>A0A382KQN7_9ZZZZ</name>
<sequence length="73" mass="8104">MATVSNWIDHLSAAEVQGAIYPGVGTEGILVIVLLVIWIGWHVLQNNSESESLEKLARKRHGANDHKSNITEW</sequence>